<comment type="caution">
    <text evidence="2">The sequence shown here is derived from an EMBL/GenBank/DDBJ whole genome shotgun (WGS) entry which is preliminary data.</text>
</comment>
<feature type="compositionally biased region" description="Basic and acidic residues" evidence="1">
    <location>
        <begin position="37"/>
        <end position="51"/>
    </location>
</feature>
<feature type="region of interest" description="Disordered" evidence="1">
    <location>
        <begin position="37"/>
        <end position="62"/>
    </location>
</feature>
<sequence length="127" mass="13987">MWPGVNCAPTPRGTPGTDIGLTFNGPKSEVILLAEARSSRSVHDDDNHIDDGNPVDNIPYNTGYNDCDNKHFNTKTSNNAAVDRDPIINDKTTDKEDTNITIYICPDDNIVGSVVDVRKKRLENLCD</sequence>
<dbReference type="EMBL" id="JANPWB010000009">
    <property type="protein sequence ID" value="KAJ1148792.1"/>
    <property type="molecule type" value="Genomic_DNA"/>
</dbReference>
<reference evidence="2" key="1">
    <citation type="journal article" date="2022" name="bioRxiv">
        <title>Sequencing and chromosome-scale assembly of the giantPleurodeles waltlgenome.</title>
        <authorList>
            <person name="Brown T."/>
            <person name="Elewa A."/>
            <person name="Iarovenko S."/>
            <person name="Subramanian E."/>
            <person name="Araus A.J."/>
            <person name="Petzold A."/>
            <person name="Susuki M."/>
            <person name="Suzuki K.-i.T."/>
            <person name="Hayashi T."/>
            <person name="Toyoda A."/>
            <person name="Oliveira C."/>
            <person name="Osipova E."/>
            <person name="Leigh N.D."/>
            <person name="Simon A."/>
            <person name="Yun M.H."/>
        </authorList>
    </citation>
    <scope>NUCLEOTIDE SEQUENCE</scope>
    <source>
        <strain evidence="2">20211129_DDA</strain>
        <tissue evidence="2">Liver</tissue>
    </source>
</reference>
<protein>
    <submittedName>
        <fullName evidence="2">Uncharacterized protein</fullName>
    </submittedName>
</protein>
<dbReference type="AlphaFoldDB" id="A0AAV7RAG4"/>
<gene>
    <name evidence="2" type="ORF">NDU88_001618</name>
</gene>
<organism evidence="2 3">
    <name type="scientific">Pleurodeles waltl</name>
    <name type="common">Iberian ribbed newt</name>
    <dbReference type="NCBI Taxonomy" id="8319"/>
    <lineage>
        <taxon>Eukaryota</taxon>
        <taxon>Metazoa</taxon>
        <taxon>Chordata</taxon>
        <taxon>Craniata</taxon>
        <taxon>Vertebrata</taxon>
        <taxon>Euteleostomi</taxon>
        <taxon>Amphibia</taxon>
        <taxon>Batrachia</taxon>
        <taxon>Caudata</taxon>
        <taxon>Salamandroidea</taxon>
        <taxon>Salamandridae</taxon>
        <taxon>Pleurodelinae</taxon>
        <taxon>Pleurodeles</taxon>
    </lineage>
</organism>
<proteinExistence type="predicted"/>
<name>A0AAV7RAG4_PLEWA</name>
<evidence type="ECO:0000256" key="1">
    <source>
        <dbReference type="SAM" id="MobiDB-lite"/>
    </source>
</evidence>
<accession>A0AAV7RAG4</accession>
<dbReference type="Proteomes" id="UP001066276">
    <property type="component" value="Chromosome 5"/>
</dbReference>
<evidence type="ECO:0000313" key="3">
    <source>
        <dbReference type="Proteomes" id="UP001066276"/>
    </source>
</evidence>
<evidence type="ECO:0000313" key="2">
    <source>
        <dbReference type="EMBL" id="KAJ1148792.1"/>
    </source>
</evidence>
<keyword evidence="3" id="KW-1185">Reference proteome</keyword>